<gene>
    <name evidence="5" type="ORF">NQ317_006390</name>
</gene>
<dbReference type="PANTHER" id="PTHR46698:SF4">
    <property type="entry name" value="CROSSVEINLESS 2"/>
    <property type="match status" value="1"/>
</dbReference>
<organism evidence="5 6">
    <name type="scientific">Molorchus minor</name>
    <dbReference type="NCBI Taxonomy" id="1323400"/>
    <lineage>
        <taxon>Eukaryota</taxon>
        <taxon>Metazoa</taxon>
        <taxon>Ecdysozoa</taxon>
        <taxon>Arthropoda</taxon>
        <taxon>Hexapoda</taxon>
        <taxon>Insecta</taxon>
        <taxon>Pterygota</taxon>
        <taxon>Neoptera</taxon>
        <taxon>Endopterygota</taxon>
        <taxon>Coleoptera</taxon>
        <taxon>Polyphaga</taxon>
        <taxon>Cucujiformia</taxon>
        <taxon>Chrysomeloidea</taxon>
        <taxon>Cerambycidae</taxon>
        <taxon>Lamiinae</taxon>
        <taxon>Monochamini</taxon>
        <taxon>Molorchus</taxon>
    </lineage>
</organism>
<evidence type="ECO:0000256" key="2">
    <source>
        <dbReference type="ARBA" id="ARBA00022525"/>
    </source>
</evidence>
<dbReference type="EMBL" id="JAPWTJ010001312">
    <property type="protein sequence ID" value="KAJ8972670.1"/>
    <property type="molecule type" value="Genomic_DNA"/>
</dbReference>
<name>A0ABQ9J430_9CUCU</name>
<evidence type="ECO:0000313" key="5">
    <source>
        <dbReference type="EMBL" id="KAJ8972670.1"/>
    </source>
</evidence>
<dbReference type="Proteomes" id="UP001162164">
    <property type="component" value="Unassembled WGS sequence"/>
</dbReference>
<evidence type="ECO:0000256" key="1">
    <source>
        <dbReference type="ARBA" id="ARBA00004613"/>
    </source>
</evidence>
<proteinExistence type="predicted"/>
<dbReference type="Gene3D" id="6.20.200.20">
    <property type="match status" value="2"/>
</dbReference>
<accession>A0ABQ9J430</accession>
<comment type="caution">
    <text evidence="5">The sequence shown here is derived from an EMBL/GenBank/DDBJ whole genome shotgun (WGS) entry which is preliminary data.</text>
</comment>
<keyword evidence="3" id="KW-0732">Signal</keyword>
<dbReference type="PANTHER" id="PTHR46698">
    <property type="entry name" value="CROSSVEINLESS 2"/>
    <property type="match status" value="1"/>
</dbReference>
<sequence>MNGQIASDDHDVISDDPCLKCRCSEGKMICSKKACPVLQCSTNRQQHPTGECCPRCKGTRALMAIKKTCTLQTSFFSDGAYFSIDKCTNCTCQNETSICTRHSCPILDCAPEWQKPVPGSCCKKCIMPEEVRTQCYYKGTLYEASRKAT</sequence>
<evidence type="ECO:0000256" key="3">
    <source>
        <dbReference type="ARBA" id="ARBA00022729"/>
    </source>
</evidence>
<dbReference type="SMART" id="SM00214">
    <property type="entry name" value="VWC"/>
    <property type="match status" value="2"/>
</dbReference>
<evidence type="ECO:0000259" key="4">
    <source>
        <dbReference type="PROSITE" id="PS50184"/>
    </source>
</evidence>
<reference evidence="5" key="1">
    <citation type="journal article" date="2023" name="Insect Mol. Biol.">
        <title>Genome sequencing provides insights into the evolution of gene families encoding plant cell wall-degrading enzymes in longhorned beetles.</title>
        <authorList>
            <person name="Shin N.R."/>
            <person name="Okamura Y."/>
            <person name="Kirsch R."/>
            <person name="Pauchet Y."/>
        </authorList>
    </citation>
    <scope>NUCLEOTIDE SEQUENCE</scope>
    <source>
        <strain evidence="5">MMC_N1</strain>
    </source>
</reference>
<comment type="subcellular location">
    <subcellularLocation>
        <location evidence="1">Secreted</location>
    </subcellularLocation>
</comment>
<dbReference type="PROSITE" id="PS01208">
    <property type="entry name" value="VWFC_1"/>
    <property type="match status" value="1"/>
</dbReference>
<feature type="domain" description="VWFC" evidence="4">
    <location>
        <begin position="1"/>
        <end position="57"/>
    </location>
</feature>
<feature type="domain" description="VWFC" evidence="4">
    <location>
        <begin position="67"/>
        <end position="126"/>
    </location>
</feature>
<dbReference type="SUPFAM" id="SSF57603">
    <property type="entry name" value="FnI-like domain"/>
    <property type="match status" value="2"/>
</dbReference>
<keyword evidence="6" id="KW-1185">Reference proteome</keyword>
<protein>
    <recommendedName>
        <fullName evidence="4">VWFC domain-containing protein</fullName>
    </recommendedName>
</protein>
<evidence type="ECO:0000313" key="6">
    <source>
        <dbReference type="Proteomes" id="UP001162164"/>
    </source>
</evidence>
<dbReference type="PROSITE" id="PS50184">
    <property type="entry name" value="VWFC_2"/>
    <property type="match status" value="2"/>
</dbReference>
<keyword evidence="2" id="KW-0964">Secreted</keyword>
<dbReference type="InterPro" id="IPR001007">
    <property type="entry name" value="VWF_dom"/>
</dbReference>
<dbReference type="InterPro" id="IPR052424">
    <property type="entry name" value="Kielin_Chordin-BMP_Reg"/>
</dbReference>
<dbReference type="Pfam" id="PF00093">
    <property type="entry name" value="VWC"/>
    <property type="match status" value="2"/>
</dbReference>